<sequence>MSVTTEKKTLTVKKANGIAEVHIHVNKSNSYDLEYYKELNAA</sequence>
<reference evidence="1 2" key="1">
    <citation type="submission" date="2016-10" db="EMBL/GenBank/DDBJ databases">
        <authorList>
            <person name="de Groot N.N."/>
        </authorList>
    </citation>
    <scope>NUCLEOTIDE SEQUENCE [LARGE SCALE GENOMIC DNA]</scope>
    <source>
        <strain evidence="1 2">DSM 21632</strain>
    </source>
</reference>
<dbReference type="Proteomes" id="UP000199163">
    <property type="component" value="Unassembled WGS sequence"/>
</dbReference>
<keyword evidence="2" id="KW-1185">Reference proteome</keyword>
<feature type="non-terminal residue" evidence="1">
    <location>
        <position position="42"/>
    </location>
</feature>
<accession>A0A1G8KD71</accession>
<dbReference type="EMBL" id="FNDK01000045">
    <property type="protein sequence ID" value="SDI41319.1"/>
    <property type="molecule type" value="Genomic_DNA"/>
</dbReference>
<dbReference type="AlphaFoldDB" id="A0A1G8KD71"/>
<proteinExistence type="predicted"/>
<evidence type="ECO:0000313" key="1">
    <source>
        <dbReference type="EMBL" id="SDI41319.1"/>
    </source>
</evidence>
<dbReference type="STRING" id="568899.SAMN05192534_14515"/>
<evidence type="ECO:0000313" key="2">
    <source>
        <dbReference type="Proteomes" id="UP000199163"/>
    </source>
</evidence>
<gene>
    <name evidence="1" type="ORF">SAMN05192534_14515</name>
</gene>
<name>A0A1G8KD71_9BACI</name>
<organism evidence="1 2">
    <name type="scientific">Alteribacillus persepolensis</name>
    <dbReference type="NCBI Taxonomy" id="568899"/>
    <lineage>
        <taxon>Bacteria</taxon>
        <taxon>Bacillati</taxon>
        <taxon>Bacillota</taxon>
        <taxon>Bacilli</taxon>
        <taxon>Bacillales</taxon>
        <taxon>Bacillaceae</taxon>
        <taxon>Alteribacillus</taxon>
    </lineage>
</organism>
<protein>
    <submittedName>
        <fullName evidence="1">Uncharacterized protein</fullName>
    </submittedName>
</protein>